<evidence type="ECO:0000313" key="3">
    <source>
        <dbReference type="EMBL" id="MRJ48314.1"/>
    </source>
</evidence>
<feature type="transmembrane region" description="Helical" evidence="1">
    <location>
        <begin position="208"/>
        <end position="229"/>
    </location>
</feature>
<gene>
    <name evidence="3" type="ORF">GF867_12225</name>
    <name evidence="2" type="ORF">GIY09_02360</name>
</gene>
<evidence type="ECO:0000313" key="2">
    <source>
        <dbReference type="EMBL" id="MRI84741.1"/>
    </source>
</evidence>
<dbReference type="Pfam" id="PF07242">
    <property type="entry name" value="DUF1430"/>
    <property type="match status" value="1"/>
</dbReference>
<evidence type="ECO:0000313" key="5">
    <source>
        <dbReference type="Proteomes" id="UP000440066"/>
    </source>
</evidence>
<dbReference type="AlphaFoldDB" id="A0A6I2GGU4"/>
<evidence type="ECO:0000313" key="4">
    <source>
        <dbReference type="Proteomes" id="UP000430975"/>
    </source>
</evidence>
<feature type="transmembrane region" description="Helical" evidence="1">
    <location>
        <begin position="235"/>
        <end position="255"/>
    </location>
</feature>
<keyword evidence="1" id="KW-1133">Transmembrane helix</keyword>
<dbReference type="Proteomes" id="UP000440066">
    <property type="component" value="Unassembled WGS sequence"/>
</dbReference>
<feature type="transmembrane region" description="Helical" evidence="1">
    <location>
        <begin position="633"/>
        <end position="650"/>
    </location>
</feature>
<name>A0A6I2GGU4_9LACT</name>
<protein>
    <submittedName>
        <fullName evidence="2">DUF1430 domain-containing protein</fullName>
    </submittedName>
</protein>
<accession>A0A6I2GGU4</accession>
<dbReference type="Proteomes" id="UP000430975">
    <property type="component" value="Unassembled WGS sequence"/>
</dbReference>
<keyword evidence="4" id="KW-1185">Reference proteome</keyword>
<dbReference type="EMBL" id="WJQT01000026">
    <property type="protein sequence ID" value="MRJ48314.1"/>
    <property type="molecule type" value="Genomic_DNA"/>
</dbReference>
<dbReference type="InterPro" id="IPR006541">
    <property type="entry name" value="Bacteriocin_ass"/>
</dbReference>
<dbReference type="EMBL" id="WJQS01000002">
    <property type="protein sequence ID" value="MRI84741.1"/>
    <property type="molecule type" value="Genomic_DNA"/>
</dbReference>
<reference evidence="2 4" key="2">
    <citation type="submission" date="2019-11" db="EMBL/GenBank/DDBJ databases">
        <title>Characterisation of Fundicoccus ignavus gen. nov. sp. nov., a novel genus of the family Aerococcaceae isolated from bulk tank milk.</title>
        <authorList>
            <person name="Siebert A."/>
            <person name="Huptas C."/>
            <person name="Wenning M."/>
            <person name="Scherer S."/>
            <person name="Doll E.V."/>
        </authorList>
    </citation>
    <scope>NUCLEOTIDE SEQUENCE [LARGE SCALE GENOMIC DNA]</scope>
    <source>
        <strain evidence="2 4">WS4759</strain>
    </source>
</reference>
<dbReference type="RefSeq" id="WP_153833366.1">
    <property type="nucleotide sequence ID" value="NZ_WJQS01000002.1"/>
</dbReference>
<feature type="transmembrane region" description="Helical" evidence="1">
    <location>
        <begin position="606"/>
        <end position="627"/>
    </location>
</feature>
<keyword evidence="1" id="KW-0812">Transmembrane</keyword>
<sequence>MYNKLKMSLAITTILFIAFIGFVFIKNNQSEMFSGYKEVVYIVQSTVNINDQLEQIALESDSVLARRIIASTDNLTGELQNTYVPIGADNLPDKLPLQTDEETIENSPYNTLYVVAKGKLTGQILADKLNAAGNKVSVFPTNYRLVLLRVMFAMPQAIMIVIVLLIAFSSLILAEYISTIKSIGIRRLAGEGKHQIALRSTFKDSKFLLFYTTLIIFFVITLLIGYKLFSVEGLLIIILPILIWLSLLLMINIFLSNIFYYILQSQPIILSIKGKAPLYSIIFIVFIVQLLTLFSLMYSIHGLINVNNDLSLLKKGHNEWSKHTDLFQMSSIDNGNSVTKNQLIDFYDELQDLVDMVVINTNVDNIILSNNPQKDIYEPNAYQTENVLYVNQNFINHADIQLSTETLDMLSKLKPYDSLILIPQSQQKDYELLKEKWSNRIQSSSEDAMEYVGVESSVPPTIITDLYEGGTEIFIYPIFNEGGQLLSSNSFVHHPIIVVGNLYSGLRMLPDAWNIRVTEPDKVITLIKEKKLTHAFGSLTNGYYSINEKINLTKERQNILLISTGINIICSILLLILLNTVYFYQGRKAFFIERLAGKNYATIHKFYLIIVFSCVSVITLICALIKINYLITITPPIYMLLVMILFLIQLKRERKTNIQYLKGE</sequence>
<feature type="transmembrane region" description="Helical" evidence="1">
    <location>
        <begin position="559"/>
        <end position="585"/>
    </location>
</feature>
<reference evidence="3 5" key="1">
    <citation type="submission" date="2019-11" db="EMBL/GenBank/DDBJ databases">
        <title>Characterisation of Fundicoccus ignavus gen. nov. sp. nov., a novel genus of the family Aerococcaceae from bulk tank milk.</title>
        <authorList>
            <person name="Siebert A."/>
            <person name="Huptas C."/>
            <person name="Wenning M."/>
            <person name="Scherer S."/>
            <person name="Doll E.V."/>
        </authorList>
    </citation>
    <scope>NUCLEOTIDE SEQUENCE [LARGE SCALE GENOMIC DNA]</scope>
    <source>
        <strain evidence="3 5">DSM 109652</strain>
    </source>
</reference>
<feature type="transmembrane region" description="Helical" evidence="1">
    <location>
        <begin position="157"/>
        <end position="177"/>
    </location>
</feature>
<proteinExistence type="predicted"/>
<keyword evidence="1" id="KW-0472">Membrane</keyword>
<evidence type="ECO:0000256" key="1">
    <source>
        <dbReference type="SAM" id="Phobius"/>
    </source>
</evidence>
<feature type="transmembrane region" description="Helical" evidence="1">
    <location>
        <begin position="276"/>
        <end position="298"/>
    </location>
</feature>
<comment type="caution">
    <text evidence="2">The sequence shown here is derived from an EMBL/GenBank/DDBJ whole genome shotgun (WGS) entry which is preliminary data.</text>
</comment>
<organism evidence="2 4">
    <name type="scientific">Fundicoccus ignavus</name>
    <dbReference type="NCBI Taxonomy" id="2664442"/>
    <lineage>
        <taxon>Bacteria</taxon>
        <taxon>Bacillati</taxon>
        <taxon>Bacillota</taxon>
        <taxon>Bacilli</taxon>
        <taxon>Lactobacillales</taxon>
        <taxon>Aerococcaceae</taxon>
        <taxon>Fundicoccus</taxon>
    </lineage>
</organism>
<feature type="transmembrane region" description="Helical" evidence="1">
    <location>
        <begin position="7"/>
        <end position="25"/>
    </location>
</feature>